<evidence type="ECO:0000313" key="2">
    <source>
        <dbReference type="EMBL" id="VEL22452.1"/>
    </source>
</evidence>
<accession>A0A3S5AQC8</accession>
<gene>
    <name evidence="2" type="ORF">PXEA_LOCUS15892</name>
</gene>
<keyword evidence="3" id="KW-1185">Reference proteome</keyword>
<dbReference type="Proteomes" id="UP000784294">
    <property type="component" value="Unassembled WGS sequence"/>
</dbReference>
<evidence type="ECO:0000313" key="3">
    <source>
        <dbReference type="Proteomes" id="UP000784294"/>
    </source>
</evidence>
<feature type="non-terminal residue" evidence="2">
    <location>
        <position position="1"/>
    </location>
</feature>
<comment type="caution">
    <text evidence="2">The sequence shown here is derived from an EMBL/GenBank/DDBJ whole genome shotgun (WGS) entry which is preliminary data.</text>
</comment>
<reference evidence="2" key="1">
    <citation type="submission" date="2018-11" db="EMBL/GenBank/DDBJ databases">
        <authorList>
            <consortium name="Pathogen Informatics"/>
        </authorList>
    </citation>
    <scope>NUCLEOTIDE SEQUENCE</scope>
</reference>
<sequence>LAPWGGHANLGLGNSPSGPTNGAHASLSHDGPSWGTSDHPLHSQHQPPGPVSANGWASAPGTRVEAWASANISESSVANRGYPGYRSMAKAILVGTRKIQIANAMTAFPSKCELQVCISISFHKGLSSQDNAFGLLGRDKERDVKSAFCQVTRIAIKILKNPLCVQEYFKLDEYCELIMLSVVRCTTGWYA</sequence>
<protein>
    <submittedName>
        <fullName evidence="2">Uncharacterized protein</fullName>
    </submittedName>
</protein>
<name>A0A3S5AQC8_9PLAT</name>
<feature type="region of interest" description="Disordered" evidence="1">
    <location>
        <begin position="1"/>
        <end position="58"/>
    </location>
</feature>
<dbReference type="EMBL" id="CAAALY010056513">
    <property type="protein sequence ID" value="VEL22452.1"/>
    <property type="molecule type" value="Genomic_DNA"/>
</dbReference>
<organism evidence="2 3">
    <name type="scientific">Protopolystoma xenopodis</name>
    <dbReference type="NCBI Taxonomy" id="117903"/>
    <lineage>
        <taxon>Eukaryota</taxon>
        <taxon>Metazoa</taxon>
        <taxon>Spiralia</taxon>
        <taxon>Lophotrochozoa</taxon>
        <taxon>Platyhelminthes</taxon>
        <taxon>Monogenea</taxon>
        <taxon>Polyopisthocotylea</taxon>
        <taxon>Polystomatidea</taxon>
        <taxon>Polystomatidae</taxon>
        <taxon>Protopolystoma</taxon>
    </lineage>
</organism>
<evidence type="ECO:0000256" key="1">
    <source>
        <dbReference type="SAM" id="MobiDB-lite"/>
    </source>
</evidence>
<proteinExistence type="predicted"/>
<dbReference type="AlphaFoldDB" id="A0A3S5AQC8"/>